<evidence type="ECO:0000313" key="1">
    <source>
        <dbReference type="EMBL" id="GKV29792.1"/>
    </source>
</evidence>
<accession>A0AAV5KY65</accession>
<dbReference type="EMBL" id="BPVZ01000084">
    <property type="protein sequence ID" value="GKV29792.1"/>
    <property type="molecule type" value="Genomic_DNA"/>
</dbReference>
<proteinExistence type="predicted"/>
<dbReference type="Proteomes" id="UP001054252">
    <property type="component" value="Unassembled WGS sequence"/>
</dbReference>
<reference evidence="1 2" key="1">
    <citation type="journal article" date="2021" name="Commun. Biol.">
        <title>The genome of Shorea leprosula (Dipterocarpaceae) highlights the ecological relevance of drought in aseasonal tropical rainforests.</title>
        <authorList>
            <person name="Ng K.K.S."/>
            <person name="Kobayashi M.J."/>
            <person name="Fawcett J.A."/>
            <person name="Hatakeyama M."/>
            <person name="Paape T."/>
            <person name="Ng C.H."/>
            <person name="Ang C.C."/>
            <person name="Tnah L.H."/>
            <person name="Lee C.T."/>
            <person name="Nishiyama T."/>
            <person name="Sese J."/>
            <person name="O'Brien M.J."/>
            <person name="Copetti D."/>
            <person name="Mohd Noor M.I."/>
            <person name="Ong R.C."/>
            <person name="Putra M."/>
            <person name="Sireger I.Z."/>
            <person name="Indrioko S."/>
            <person name="Kosugi Y."/>
            <person name="Izuno A."/>
            <person name="Isagi Y."/>
            <person name="Lee S.L."/>
            <person name="Shimizu K.K."/>
        </authorList>
    </citation>
    <scope>NUCLEOTIDE SEQUENCE [LARGE SCALE GENOMIC DNA]</scope>
    <source>
        <strain evidence="1">214</strain>
    </source>
</reference>
<evidence type="ECO:0008006" key="3">
    <source>
        <dbReference type="Google" id="ProtNLM"/>
    </source>
</evidence>
<sequence length="94" mass="10693">MLSSSSSSSSASRAFSSSVFIVICLLHPLIARPWKWRADDVRHEGNLHLHARCRDCHEAPRFDSTRLALDSDLRILLRIAPIRNQILAIYGFLH</sequence>
<dbReference type="AlphaFoldDB" id="A0AAV5KY65"/>
<organism evidence="1 2">
    <name type="scientific">Rubroshorea leprosula</name>
    <dbReference type="NCBI Taxonomy" id="152421"/>
    <lineage>
        <taxon>Eukaryota</taxon>
        <taxon>Viridiplantae</taxon>
        <taxon>Streptophyta</taxon>
        <taxon>Embryophyta</taxon>
        <taxon>Tracheophyta</taxon>
        <taxon>Spermatophyta</taxon>
        <taxon>Magnoliopsida</taxon>
        <taxon>eudicotyledons</taxon>
        <taxon>Gunneridae</taxon>
        <taxon>Pentapetalae</taxon>
        <taxon>rosids</taxon>
        <taxon>malvids</taxon>
        <taxon>Malvales</taxon>
        <taxon>Dipterocarpaceae</taxon>
        <taxon>Rubroshorea</taxon>
    </lineage>
</organism>
<comment type="caution">
    <text evidence="1">The sequence shown here is derived from an EMBL/GenBank/DDBJ whole genome shotgun (WGS) entry which is preliminary data.</text>
</comment>
<keyword evidence="2" id="KW-1185">Reference proteome</keyword>
<gene>
    <name evidence="1" type="ORF">SLEP1_g38688</name>
</gene>
<name>A0AAV5KY65_9ROSI</name>
<protein>
    <recommendedName>
        <fullName evidence="3">Secreted protein</fullName>
    </recommendedName>
</protein>
<evidence type="ECO:0000313" key="2">
    <source>
        <dbReference type="Proteomes" id="UP001054252"/>
    </source>
</evidence>